<accession>A0A068EPE1</accession>
<reference evidence="1" key="1">
    <citation type="journal article" date="2014" name="Virology">
        <title>The odd one out: Bacillus ACT bacteriophage CP-51 exhibits unusual properties compared to related Spounavirinae W.Ph. and Bastille.</title>
        <authorList>
            <person name="Klumpp J."/>
            <person name="Schmuki M."/>
            <person name="Sozhamannan S."/>
            <person name="Beyer W."/>
            <person name="Fouts D.E."/>
            <person name="Bernbach V."/>
            <person name="Calendar R."/>
            <person name="Loessner M.J."/>
        </authorList>
    </citation>
    <scope>NUCLEOTIDE SEQUENCE [LARGE SCALE GENOMIC DNA]</scope>
</reference>
<dbReference type="RefSeq" id="YP_009099188.1">
    <property type="nucleotide sequence ID" value="NC_025423.1"/>
</dbReference>
<evidence type="ECO:0000313" key="1">
    <source>
        <dbReference type="EMBL" id="AID50579.1"/>
    </source>
</evidence>
<protein>
    <submittedName>
        <fullName evidence="1">Uncharacterized protein</fullName>
    </submittedName>
</protein>
<evidence type="ECO:0000313" key="2">
    <source>
        <dbReference type="Proteomes" id="UP000027382"/>
    </source>
</evidence>
<keyword evidence="2" id="KW-1185">Reference proteome</keyword>
<organism evidence="1 2">
    <name type="scientific">Bacillus phage CP-51</name>
    <dbReference type="NCBI Taxonomy" id="1391188"/>
    <lineage>
        <taxon>Viruses</taxon>
        <taxon>Duplodnaviria</taxon>
        <taxon>Heunggongvirae</taxon>
        <taxon>Uroviricota</taxon>
        <taxon>Caudoviricetes</taxon>
        <taxon>Herelleviridae</taxon>
        <taxon>Spounavirinae</taxon>
        <taxon>Siminovitchvirus</taxon>
        <taxon>Siminovitchvirus CP51</taxon>
    </lineage>
</organism>
<name>A0A068EPE1_9CAUD</name>
<dbReference type="GeneID" id="22277087"/>
<sequence>MLSANNDKDIQKLLNDNCNVQFIRIVNGEVRELCMERFGKAFVIRFVPFGQPLVMKPEYSVYKVGMNGREIRVAAFFTEELEDNIANFGFREGMLDEWHQTLLDNPSARFYNSNHTFFIARTPESERGFKHSILP</sequence>
<dbReference type="OrthoDB" id="31842at10239"/>
<dbReference type="EMBL" id="KF554508">
    <property type="protein sequence ID" value="AID50579.1"/>
    <property type="molecule type" value="Genomic_DNA"/>
</dbReference>
<dbReference type="Proteomes" id="UP000027382">
    <property type="component" value="Segment"/>
</dbReference>
<proteinExistence type="predicted"/>
<dbReference type="KEGG" id="vg:22277087"/>